<protein>
    <submittedName>
        <fullName evidence="1">Uncharacterized protein</fullName>
    </submittedName>
</protein>
<keyword evidence="2" id="KW-1185">Reference proteome</keyword>
<accession>A0ABY7BV31</accession>
<evidence type="ECO:0000313" key="2">
    <source>
        <dbReference type="Proteomes" id="UP001164020"/>
    </source>
</evidence>
<sequence>MAIEAFLSSLCAFAGKSAQVHGGLLPARSFNPVRCDRFQFTPLVSAGICVDGQTTPILFCGCIGDRCERRRMGNDRFAAMIGERKLADASAEPSRGSRPEWAAGAAVSPYLTFASSPKQSGTIGGP</sequence>
<evidence type="ECO:0000313" key="1">
    <source>
        <dbReference type="EMBL" id="WAP67473.1"/>
    </source>
</evidence>
<organism evidence="1 2">
    <name type="scientific">Jiella pelagia</name>
    <dbReference type="NCBI Taxonomy" id="2986949"/>
    <lineage>
        <taxon>Bacteria</taxon>
        <taxon>Pseudomonadati</taxon>
        <taxon>Pseudomonadota</taxon>
        <taxon>Alphaproteobacteria</taxon>
        <taxon>Hyphomicrobiales</taxon>
        <taxon>Aurantimonadaceae</taxon>
        <taxon>Jiella</taxon>
    </lineage>
</organism>
<dbReference type="EMBL" id="CP114029">
    <property type="protein sequence ID" value="WAP67473.1"/>
    <property type="molecule type" value="Genomic_DNA"/>
</dbReference>
<reference evidence="1" key="1">
    <citation type="submission" date="2022-12" db="EMBL/GenBank/DDBJ databases">
        <title>Jiella pelagia sp. nov., isolated from phosphonate enriched culture of Northwest Pacific surface seawater.</title>
        <authorList>
            <person name="Shin D.Y."/>
            <person name="Hwang C.Y."/>
        </authorList>
    </citation>
    <scope>NUCLEOTIDE SEQUENCE</scope>
    <source>
        <strain evidence="1">HL-NP1</strain>
    </source>
</reference>
<gene>
    <name evidence="1" type="ORF">OH818_18370</name>
</gene>
<dbReference type="Proteomes" id="UP001164020">
    <property type="component" value="Chromosome"/>
</dbReference>
<name>A0ABY7BV31_9HYPH</name>
<proteinExistence type="predicted"/>